<evidence type="ECO:0000256" key="10">
    <source>
        <dbReference type="ARBA" id="ARBA00023136"/>
    </source>
</evidence>
<keyword evidence="7" id="KW-0862">Zinc</keyword>
<keyword evidence="8 11" id="KW-1133">Transmembrane helix</keyword>
<sequence>MTVLLFVLGVLVFVVGLLGSVALHEAGHLIPGKLFHVKVTQFMIGFGRTLWSRQRGETEYGLKAIPLGGYCKLVGMVPPNADEGATATMVRSRPTGMFAQLASDARDAEYEHVDAADHGRLFYDKPWWQRLVILGSGVAINLVLAFVLFAITFMGYGVYQATTTVSRVSECVIAVTAVTADQPQRDCTAEDPASPAREAGFRPGDRFVSINGEPVRTWRQTQQAIRGNGERTAAVVVERDGREVTLRPTTTVTTQVTDAEKPTEVSEVGFLGVVPTQERERQDLGYVVSVMADGTWQTLRTIGTLPARVWDAGQAALGLEERDPNGPMSVVGAGRVAGELASEDRVPALDRFFAIITLLAGLNLFLGLVNLVPLPPFDGGQMATTLYETVRRAFARLRRRPDPGGVDAAKLLPVTYVMASVILVVSLVLVVADVLAPITLS</sequence>
<dbReference type="Pfam" id="PF02163">
    <property type="entry name" value="Peptidase_M50"/>
    <property type="match status" value="1"/>
</dbReference>
<feature type="transmembrane region" description="Helical" evidence="11">
    <location>
        <begin position="352"/>
        <end position="372"/>
    </location>
</feature>
<dbReference type="GO" id="GO:0004222">
    <property type="term" value="F:metalloendopeptidase activity"/>
    <property type="evidence" value="ECO:0007669"/>
    <property type="project" value="InterPro"/>
</dbReference>
<dbReference type="RefSeq" id="WP_123391729.1">
    <property type="nucleotide sequence ID" value="NZ_RKHO01000001.1"/>
</dbReference>
<accession>A0A3N2CY27</accession>
<comment type="caution">
    <text evidence="14">The sequence shown here is derived from an EMBL/GenBank/DDBJ whole genome shotgun (WGS) entry which is preliminary data.</text>
</comment>
<keyword evidence="10 11" id="KW-0472">Membrane</keyword>
<comment type="similarity">
    <text evidence="3">Belongs to the peptidase M50B family.</text>
</comment>
<proteinExistence type="inferred from homology"/>
<evidence type="ECO:0000256" key="2">
    <source>
        <dbReference type="ARBA" id="ARBA00004141"/>
    </source>
</evidence>
<feature type="transmembrane region" description="Helical" evidence="11">
    <location>
        <begin position="131"/>
        <end position="159"/>
    </location>
</feature>
<dbReference type="GO" id="GO:0016020">
    <property type="term" value="C:membrane"/>
    <property type="evidence" value="ECO:0007669"/>
    <property type="project" value="UniProtKB-SubCell"/>
</dbReference>
<name>A0A3N2CY27_9ACTN</name>
<protein>
    <submittedName>
        <fullName evidence="14">Membrane-associated protease RseP (Regulator of RpoE activity)</fullName>
    </submittedName>
</protein>
<dbReference type="Pfam" id="PF17820">
    <property type="entry name" value="PDZ_6"/>
    <property type="match status" value="1"/>
</dbReference>
<dbReference type="CDD" id="cd06163">
    <property type="entry name" value="S2P-M50_PDZ_RseP-like"/>
    <property type="match status" value="1"/>
</dbReference>
<feature type="domain" description="Peptidase M50" evidence="12">
    <location>
        <begin position="13"/>
        <end position="394"/>
    </location>
</feature>
<evidence type="ECO:0000256" key="9">
    <source>
        <dbReference type="ARBA" id="ARBA00023049"/>
    </source>
</evidence>
<keyword evidence="5 11" id="KW-0812">Transmembrane</keyword>
<comment type="subcellular location">
    <subcellularLocation>
        <location evidence="2">Membrane</location>
        <topology evidence="2">Multi-pass membrane protein</topology>
    </subcellularLocation>
</comment>
<dbReference type="GO" id="GO:0006508">
    <property type="term" value="P:proteolysis"/>
    <property type="evidence" value="ECO:0007669"/>
    <property type="project" value="UniProtKB-KW"/>
</dbReference>
<dbReference type="EMBL" id="RKHO01000001">
    <property type="protein sequence ID" value="ROR92114.1"/>
    <property type="molecule type" value="Genomic_DNA"/>
</dbReference>
<dbReference type="InterPro" id="IPR004387">
    <property type="entry name" value="Pept_M50_Zn"/>
</dbReference>
<evidence type="ECO:0000256" key="3">
    <source>
        <dbReference type="ARBA" id="ARBA00007931"/>
    </source>
</evidence>
<evidence type="ECO:0000256" key="6">
    <source>
        <dbReference type="ARBA" id="ARBA00022801"/>
    </source>
</evidence>
<dbReference type="SUPFAM" id="SSF50156">
    <property type="entry name" value="PDZ domain-like"/>
    <property type="match status" value="1"/>
</dbReference>
<dbReference type="PANTHER" id="PTHR42837:SF2">
    <property type="entry name" value="MEMBRANE METALLOPROTEASE ARASP2, CHLOROPLASTIC-RELATED"/>
    <property type="match status" value="1"/>
</dbReference>
<dbReference type="InterPro" id="IPR008915">
    <property type="entry name" value="Peptidase_M50"/>
</dbReference>
<evidence type="ECO:0000313" key="14">
    <source>
        <dbReference type="EMBL" id="ROR92114.1"/>
    </source>
</evidence>
<evidence type="ECO:0000256" key="1">
    <source>
        <dbReference type="ARBA" id="ARBA00001947"/>
    </source>
</evidence>
<dbReference type="PANTHER" id="PTHR42837">
    <property type="entry name" value="REGULATOR OF SIGMA-E PROTEASE RSEP"/>
    <property type="match status" value="1"/>
</dbReference>
<dbReference type="Proteomes" id="UP000281738">
    <property type="component" value="Unassembled WGS sequence"/>
</dbReference>
<feature type="transmembrane region" description="Helical" evidence="11">
    <location>
        <begin position="416"/>
        <end position="436"/>
    </location>
</feature>
<dbReference type="CDD" id="cd23081">
    <property type="entry name" value="cpPDZ_EcRseP-like"/>
    <property type="match status" value="1"/>
</dbReference>
<keyword evidence="4 14" id="KW-0645">Protease</keyword>
<evidence type="ECO:0000256" key="11">
    <source>
        <dbReference type="SAM" id="Phobius"/>
    </source>
</evidence>
<evidence type="ECO:0000256" key="4">
    <source>
        <dbReference type="ARBA" id="ARBA00022670"/>
    </source>
</evidence>
<keyword evidence="15" id="KW-1185">Reference proteome</keyword>
<evidence type="ECO:0000256" key="8">
    <source>
        <dbReference type="ARBA" id="ARBA00022989"/>
    </source>
</evidence>
<keyword evidence="9" id="KW-0482">Metalloprotease</keyword>
<evidence type="ECO:0000259" key="12">
    <source>
        <dbReference type="Pfam" id="PF02163"/>
    </source>
</evidence>
<evidence type="ECO:0000256" key="7">
    <source>
        <dbReference type="ARBA" id="ARBA00022833"/>
    </source>
</evidence>
<dbReference type="InterPro" id="IPR036034">
    <property type="entry name" value="PDZ_sf"/>
</dbReference>
<evidence type="ECO:0000259" key="13">
    <source>
        <dbReference type="Pfam" id="PF17820"/>
    </source>
</evidence>
<keyword evidence="6" id="KW-0378">Hydrolase</keyword>
<organism evidence="14 15">
    <name type="scientific">Nocardioides aurantiacus</name>
    <dbReference type="NCBI Taxonomy" id="86796"/>
    <lineage>
        <taxon>Bacteria</taxon>
        <taxon>Bacillati</taxon>
        <taxon>Actinomycetota</taxon>
        <taxon>Actinomycetes</taxon>
        <taxon>Propionibacteriales</taxon>
        <taxon>Nocardioidaceae</taxon>
        <taxon>Nocardioides</taxon>
    </lineage>
</organism>
<dbReference type="OrthoDB" id="9782003at2"/>
<dbReference type="AlphaFoldDB" id="A0A3N2CY27"/>
<dbReference type="InterPro" id="IPR041489">
    <property type="entry name" value="PDZ_6"/>
</dbReference>
<comment type="cofactor">
    <cofactor evidence="1">
        <name>Zn(2+)</name>
        <dbReference type="ChEBI" id="CHEBI:29105"/>
    </cofactor>
</comment>
<dbReference type="Gene3D" id="2.30.42.10">
    <property type="match status" value="1"/>
</dbReference>
<reference evidence="14 15" key="1">
    <citation type="submission" date="2018-11" db="EMBL/GenBank/DDBJ databases">
        <title>Sequencing the genomes of 1000 actinobacteria strains.</title>
        <authorList>
            <person name="Klenk H.-P."/>
        </authorList>
    </citation>
    <scope>NUCLEOTIDE SEQUENCE [LARGE SCALE GENOMIC DNA]</scope>
    <source>
        <strain evidence="14 15">DSM 12652</strain>
    </source>
</reference>
<evidence type="ECO:0000313" key="15">
    <source>
        <dbReference type="Proteomes" id="UP000281738"/>
    </source>
</evidence>
<feature type="domain" description="PDZ" evidence="13">
    <location>
        <begin position="189"/>
        <end position="239"/>
    </location>
</feature>
<evidence type="ECO:0000256" key="5">
    <source>
        <dbReference type="ARBA" id="ARBA00022692"/>
    </source>
</evidence>
<gene>
    <name evidence="14" type="ORF">EDD33_2998</name>
</gene>